<dbReference type="PANTHER" id="PTHR22950:SF689">
    <property type="entry name" value="VESICULAR INHIBITORY AMINO ACID TRANSPORTER"/>
    <property type="match status" value="1"/>
</dbReference>
<protein>
    <submittedName>
        <fullName evidence="13">Vesicular inhibitory amino acid transporter-like</fullName>
    </submittedName>
</protein>
<keyword evidence="4 10" id="KW-0812">Transmembrane</keyword>
<feature type="transmembrane region" description="Helical" evidence="10">
    <location>
        <begin position="449"/>
        <end position="469"/>
    </location>
</feature>
<keyword evidence="7 10" id="KW-0472">Membrane</keyword>
<dbReference type="KEGG" id="aten:116302870"/>
<dbReference type="Gene3D" id="1.20.1740.10">
    <property type="entry name" value="Amino acid/polyamine transporter I"/>
    <property type="match status" value="1"/>
</dbReference>
<evidence type="ECO:0000256" key="7">
    <source>
        <dbReference type="ARBA" id="ARBA00023136"/>
    </source>
</evidence>
<dbReference type="GO" id="GO:0030659">
    <property type="term" value="C:cytoplasmic vesicle membrane"/>
    <property type="evidence" value="ECO:0007669"/>
    <property type="project" value="UniProtKB-SubCell"/>
</dbReference>
<evidence type="ECO:0000256" key="8">
    <source>
        <dbReference type="ARBA" id="ARBA00023329"/>
    </source>
</evidence>
<dbReference type="GO" id="GO:0015179">
    <property type="term" value="F:L-amino acid transmembrane transporter activity"/>
    <property type="evidence" value="ECO:0007669"/>
    <property type="project" value="TreeGrafter"/>
</dbReference>
<evidence type="ECO:0000256" key="6">
    <source>
        <dbReference type="ARBA" id="ARBA00022989"/>
    </source>
</evidence>
<dbReference type="PANTHER" id="PTHR22950">
    <property type="entry name" value="AMINO ACID TRANSPORTER"/>
    <property type="match status" value="1"/>
</dbReference>
<organism evidence="12 13">
    <name type="scientific">Actinia tenebrosa</name>
    <name type="common">Australian red waratah sea anemone</name>
    <dbReference type="NCBI Taxonomy" id="6105"/>
    <lineage>
        <taxon>Eukaryota</taxon>
        <taxon>Metazoa</taxon>
        <taxon>Cnidaria</taxon>
        <taxon>Anthozoa</taxon>
        <taxon>Hexacorallia</taxon>
        <taxon>Actiniaria</taxon>
        <taxon>Actiniidae</taxon>
        <taxon>Actinia</taxon>
    </lineage>
</organism>
<dbReference type="InterPro" id="IPR013057">
    <property type="entry name" value="AA_transpt_TM"/>
</dbReference>
<comment type="subcellular location">
    <subcellularLocation>
        <location evidence="1">Cytoplasmic vesicle membrane</location>
        <topology evidence="1">Multi-pass membrane protein</topology>
    </subcellularLocation>
</comment>
<dbReference type="OrthoDB" id="6021076at2759"/>
<dbReference type="Pfam" id="PF01490">
    <property type="entry name" value="Aa_trans"/>
    <property type="match status" value="1"/>
</dbReference>
<sequence>MATAGDPETGHMGDEDIALTKSQKHGRVNEGSRLLSHDVEQSSRSRLLSYSHRGGITESLRRLRASTMTVSLLEKPSEDRRASAFMAGWNVSNLIQGTGILGVPYAVKMGGWAGVVAILVIAWICCFTGKLLVDCLYEESKRTGQRKRVRTNYPEVGEAVCPGWGNRIVSIVQVCEMYGGIIMYIVLLATVFHDMLQTVSNLDIYTWAVICAYVAFPGIFIRRVSVIAWISMFSVFSLMCGLGTLIIYCITEYKQMSFKNIPVFNAKTFPIGFGVIVFSYCAHAVFPGVEGSMKEPKKFGSMMNYSFLLAAVMKCLLGLLSVLRFGADTEQVITVNVNSLAFNYLANAFVITNVFLAFPLCMFVVLETWDTKMLPLFPHLQPESKFHWFWLLVTRLLLVTFALFLAIVVPHFGLLMGFVGSFTGTCLSFVFPCVFHLKLKWKKLHWYDVLLRCFVIIFGLVCGGFGLVFSAKELVKSFNSQGFK</sequence>
<evidence type="ECO:0000313" key="13">
    <source>
        <dbReference type="RefSeq" id="XP_031568125.1"/>
    </source>
</evidence>
<keyword evidence="3" id="KW-0813">Transport</keyword>
<feature type="transmembrane region" description="Helical" evidence="10">
    <location>
        <begin position="112"/>
        <end position="133"/>
    </location>
</feature>
<dbReference type="AlphaFoldDB" id="A0A6P8INP5"/>
<feature type="transmembrane region" description="Helical" evidence="10">
    <location>
        <begin position="415"/>
        <end position="437"/>
    </location>
</feature>
<comment type="similarity">
    <text evidence="2">Belongs to the amino acid/polyamine transporter 2 family.</text>
</comment>
<feature type="transmembrane region" description="Helical" evidence="10">
    <location>
        <begin position="174"/>
        <end position="192"/>
    </location>
</feature>
<keyword evidence="8" id="KW-0968">Cytoplasmic vesicle</keyword>
<feature type="transmembrane region" description="Helical" evidence="10">
    <location>
        <begin position="307"/>
        <end position="325"/>
    </location>
</feature>
<feature type="transmembrane region" description="Helical" evidence="10">
    <location>
        <begin position="268"/>
        <end position="286"/>
    </location>
</feature>
<dbReference type="RefSeq" id="XP_031568125.1">
    <property type="nucleotide sequence ID" value="XM_031712265.1"/>
</dbReference>
<evidence type="ECO:0000256" key="2">
    <source>
        <dbReference type="ARBA" id="ARBA00008066"/>
    </source>
</evidence>
<feature type="transmembrane region" description="Helical" evidence="10">
    <location>
        <begin position="204"/>
        <end position="221"/>
    </location>
</feature>
<dbReference type="InParanoid" id="A0A6P8INP5"/>
<feature type="region of interest" description="Disordered" evidence="9">
    <location>
        <begin position="1"/>
        <end position="34"/>
    </location>
</feature>
<accession>A0A6P8INP5</accession>
<dbReference type="GO" id="GO:0005774">
    <property type="term" value="C:vacuolar membrane"/>
    <property type="evidence" value="ECO:0007669"/>
    <property type="project" value="TreeGrafter"/>
</dbReference>
<evidence type="ECO:0000256" key="9">
    <source>
        <dbReference type="SAM" id="MobiDB-lite"/>
    </source>
</evidence>
<dbReference type="GeneID" id="116302870"/>
<feature type="transmembrane region" description="Helical" evidence="10">
    <location>
        <begin position="226"/>
        <end position="248"/>
    </location>
</feature>
<evidence type="ECO:0000256" key="10">
    <source>
        <dbReference type="SAM" id="Phobius"/>
    </source>
</evidence>
<reference evidence="13" key="1">
    <citation type="submission" date="2025-08" db="UniProtKB">
        <authorList>
            <consortium name="RefSeq"/>
        </authorList>
    </citation>
    <scope>IDENTIFICATION</scope>
    <source>
        <tissue evidence="13">Tentacle</tissue>
    </source>
</reference>
<evidence type="ECO:0000256" key="5">
    <source>
        <dbReference type="ARBA" id="ARBA00022775"/>
    </source>
</evidence>
<keyword evidence="6 10" id="KW-1133">Transmembrane helix</keyword>
<keyword evidence="5" id="KW-0532">Neurotransmitter transport</keyword>
<proteinExistence type="inferred from homology"/>
<evidence type="ECO:0000259" key="11">
    <source>
        <dbReference type="Pfam" id="PF01490"/>
    </source>
</evidence>
<evidence type="ECO:0000256" key="1">
    <source>
        <dbReference type="ARBA" id="ARBA00004439"/>
    </source>
</evidence>
<feature type="domain" description="Amino acid transporter transmembrane" evidence="11">
    <location>
        <begin position="81"/>
        <end position="469"/>
    </location>
</feature>
<gene>
    <name evidence="13" type="primary">LOC116302870</name>
</gene>
<name>A0A6P8INP5_ACTTE</name>
<dbReference type="Proteomes" id="UP000515163">
    <property type="component" value="Unplaced"/>
</dbReference>
<feature type="transmembrane region" description="Helical" evidence="10">
    <location>
        <begin position="345"/>
        <end position="366"/>
    </location>
</feature>
<keyword evidence="12" id="KW-1185">Reference proteome</keyword>
<evidence type="ECO:0000256" key="3">
    <source>
        <dbReference type="ARBA" id="ARBA00022448"/>
    </source>
</evidence>
<evidence type="ECO:0000256" key="4">
    <source>
        <dbReference type="ARBA" id="ARBA00022692"/>
    </source>
</evidence>
<feature type="transmembrane region" description="Helical" evidence="10">
    <location>
        <begin position="387"/>
        <end position="409"/>
    </location>
</feature>
<evidence type="ECO:0000313" key="12">
    <source>
        <dbReference type="Proteomes" id="UP000515163"/>
    </source>
</evidence>
<dbReference type="GO" id="GO:0006836">
    <property type="term" value="P:neurotransmitter transport"/>
    <property type="evidence" value="ECO:0007669"/>
    <property type="project" value="UniProtKB-KW"/>
</dbReference>